<reference evidence="2 3" key="1">
    <citation type="submission" date="2016-11" db="EMBL/GenBank/DDBJ databases">
        <authorList>
            <person name="Jaros S."/>
            <person name="Januszkiewicz K."/>
            <person name="Wedrychowicz H."/>
        </authorList>
    </citation>
    <scope>NUCLEOTIDE SEQUENCE [LARGE SCALE GENOMIC DNA]</scope>
    <source>
        <strain evidence="2 3">GAS242</strain>
    </source>
</reference>
<sequence length="45" mass="4952">MNDDLYWLFFRIASVPIGAAIFIFSAYQLQGGWAALAALGGKHYS</sequence>
<keyword evidence="1" id="KW-0472">Membrane</keyword>
<dbReference type="Proteomes" id="UP000190675">
    <property type="component" value="Chromosome I"/>
</dbReference>
<evidence type="ECO:0000256" key="1">
    <source>
        <dbReference type="SAM" id="Phobius"/>
    </source>
</evidence>
<proteinExistence type="predicted"/>
<accession>A0A1M5PVQ2</accession>
<protein>
    <submittedName>
        <fullName evidence="2">Uncharacterized protein</fullName>
    </submittedName>
</protein>
<keyword evidence="1" id="KW-1133">Transmembrane helix</keyword>
<gene>
    <name evidence="2" type="ORF">SAMN05444169_5508</name>
</gene>
<feature type="transmembrane region" description="Helical" evidence="1">
    <location>
        <begin position="6"/>
        <end position="27"/>
    </location>
</feature>
<dbReference type="AlphaFoldDB" id="A0A1M5PVQ2"/>
<evidence type="ECO:0000313" key="2">
    <source>
        <dbReference type="EMBL" id="SHH05898.1"/>
    </source>
</evidence>
<organism evidence="2 3">
    <name type="scientific">Bradyrhizobium erythrophlei</name>
    <dbReference type="NCBI Taxonomy" id="1437360"/>
    <lineage>
        <taxon>Bacteria</taxon>
        <taxon>Pseudomonadati</taxon>
        <taxon>Pseudomonadota</taxon>
        <taxon>Alphaproteobacteria</taxon>
        <taxon>Hyphomicrobiales</taxon>
        <taxon>Nitrobacteraceae</taxon>
        <taxon>Bradyrhizobium</taxon>
    </lineage>
</organism>
<keyword evidence="1" id="KW-0812">Transmembrane</keyword>
<dbReference type="EMBL" id="LT670818">
    <property type="protein sequence ID" value="SHH05898.1"/>
    <property type="molecule type" value="Genomic_DNA"/>
</dbReference>
<evidence type="ECO:0000313" key="3">
    <source>
        <dbReference type="Proteomes" id="UP000190675"/>
    </source>
</evidence>
<name>A0A1M5PVQ2_9BRAD</name>